<evidence type="ECO:0000256" key="1">
    <source>
        <dbReference type="ARBA" id="ARBA00013260"/>
    </source>
</evidence>
<dbReference type="InterPro" id="IPR036416">
    <property type="entry name" value="Pept_tRNA_hydro_sf"/>
</dbReference>
<evidence type="ECO:0000256" key="6">
    <source>
        <dbReference type="ARBA" id="ARBA00050038"/>
    </source>
</evidence>
<organism evidence="9 10">
    <name type="scientific">Roseateles terrae</name>
    <dbReference type="NCBI Taxonomy" id="431060"/>
    <lineage>
        <taxon>Bacteria</taxon>
        <taxon>Pseudomonadati</taxon>
        <taxon>Pseudomonadota</taxon>
        <taxon>Betaproteobacteria</taxon>
        <taxon>Burkholderiales</taxon>
        <taxon>Sphaerotilaceae</taxon>
        <taxon>Roseateles</taxon>
    </lineage>
</organism>
<keyword evidence="10" id="KW-1185">Reference proteome</keyword>
<dbReference type="InterPro" id="IPR001328">
    <property type="entry name" value="Pept_tRNA_hydro"/>
</dbReference>
<dbReference type="InterPro" id="IPR018171">
    <property type="entry name" value="Pept_tRNA_hydro_CS"/>
</dbReference>
<evidence type="ECO:0000256" key="2">
    <source>
        <dbReference type="ARBA" id="ARBA00022555"/>
    </source>
</evidence>
<dbReference type="Proteomes" id="UP000574369">
    <property type="component" value="Unassembled WGS sequence"/>
</dbReference>
<feature type="binding site" evidence="7">
    <location>
        <position position="15"/>
    </location>
    <ligand>
        <name>tRNA</name>
        <dbReference type="ChEBI" id="CHEBI:17843"/>
    </ligand>
</feature>
<feature type="compositionally biased region" description="Basic residues" evidence="8">
    <location>
        <begin position="189"/>
        <end position="200"/>
    </location>
</feature>
<dbReference type="PROSITE" id="PS01196">
    <property type="entry name" value="PEPT_TRNA_HYDROL_2"/>
    <property type="match status" value="1"/>
</dbReference>
<dbReference type="Pfam" id="PF01195">
    <property type="entry name" value="Pept_tRNA_hydro"/>
    <property type="match status" value="1"/>
</dbReference>
<feature type="region of interest" description="Disordered" evidence="8">
    <location>
        <begin position="189"/>
        <end position="285"/>
    </location>
</feature>
<evidence type="ECO:0000256" key="8">
    <source>
        <dbReference type="SAM" id="MobiDB-lite"/>
    </source>
</evidence>
<sequence>MIRLFVGLGNPGAEYEDTRHNAGFWWIDTLARGLGATLQADRNYHGLVARVNNAPGTSGPIWLLQPMTYMNLSGKSVAALARFFKIAPEEILAIHDELDIPPGEMKFKQGGGNGGHNGLKDMQAQLGSPNFWRLRLGIGHPGHKAEVANYVLRKPPLSERQLIEDCIGKSMDAVPLMLQGDLAKALTKIHAKPPRPKPPKPPKAETGTGKESGKDLGKDALASGAASAGAGASAAVPTGASAASPIGASAVSASGGPTASTASAASAGTTPSSSTRNDTNPSREN</sequence>
<gene>
    <name evidence="7" type="primary">pth</name>
    <name evidence="9" type="ORF">FHS28_003237</name>
</gene>
<feature type="compositionally biased region" description="Low complexity" evidence="8">
    <location>
        <begin position="220"/>
        <end position="275"/>
    </location>
</feature>
<evidence type="ECO:0000256" key="3">
    <source>
        <dbReference type="ARBA" id="ARBA00022801"/>
    </source>
</evidence>
<accession>A0ABR6GUP3</accession>
<reference evidence="9 10" key="1">
    <citation type="submission" date="2020-08" db="EMBL/GenBank/DDBJ databases">
        <title>Genomic Encyclopedia of Type Strains, Phase III (KMG-III): the genomes of soil and plant-associated and newly described type strains.</title>
        <authorList>
            <person name="Whitman W."/>
        </authorList>
    </citation>
    <scope>NUCLEOTIDE SEQUENCE [LARGE SCALE GENOMIC DNA]</scope>
    <source>
        <strain evidence="9 10">CECT 7247</strain>
    </source>
</reference>
<dbReference type="CDD" id="cd00462">
    <property type="entry name" value="PTH"/>
    <property type="match status" value="1"/>
</dbReference>
<keyword evidence="4 7" id="KW-0694">RNA-binding</keyword>
<comment type="function">
    <text evidence="7">Catalyzes the release of premature peptidyl moieties from peptidyl-tRNA molecules trapped in stalled 50S ribosomal subunits, and thus maintains levels of free tRNAs and 50S ribosomes.</text>
</comment>
<feature type="compositionally biased region" description="Polar residues" evidence="8">
    <location>
        <begin position="276"/>
        <end position="285"/>
    </location>
</feature>
<feature type="site" description="Stabilizes the basic form of H active site to accept a proton" evidence="7">
    <location>
        <position position="96"/>
    </location>
</feature>
<dbReference type="EC" id="3.1.1.29" evidence="1 7"/>
<dbReference type="GO" id="GO:0004045">
    <property type="term" value="F:peptidyl-tRNA hydrolase activity"/>
    <property type="evidence" value="ECO:0007669"/>
    <property type="project" value="UniProtKB-EC"/>
</dbReference>
<dbReference type="NCBIfam" id="TIGR00447">
    <property type="entry name" value="pth"/>
    <property type="match status" value="1"/>
</dbReference>
<dbReference type="PANTHER" id="PTHR17224">
    <property type="entry name" value="PEPTIDYL-TRNA HYDROLASE"/>
    <property type="match status" value="1"/>
</dbReference>
<feature type="binding site" evidence="7">
    <location>
        <position position="69"/>
    </location>
    <ligand>
        <name>tRNA</name>
        <dbReference type="ChEBI" id="CHEBI:17843"/>
    </ligand>
</feature>
<evidence type="ECO:0000313" key="10">
    <source>
        <dbReference type="Proteomes" id="UP000574369"/>
    </source>
</evidence>
<proteinExistence type="inferred from homology"/>
<dbReference type="PANTHER" id="PTHR17224:SF1">
    <property type="entry name" value="PEPTIDYL-TRNA HYDROLASE"/>
    <property type="match status" value="1"/>
</dbReference>
<feature type="binding site" evidence="7">
    <location>
        <position position="117"/>
    </location>
    <ligand>
        <name>tRNA</name>
        <dbReference type="ChEBI" id="CHEBI:17843"/>
    </ligand>
</feature>
<comment type="function">
    <text evidence="7">Hydrolyzes ribosome-free peptidyl-tRNAs (with 1 or more amino acids incorporated), which drop off the ribosome during protein synthesis, or as a result of ribosome stalling.</text>
</comment>
<dbReference type="HAMAP" id="MF_00083">
    <property type="entry name" value="Pept_tRNA_hydro_bact"/>
    <property type="match status" value="1"/>
</dbReference>
<comment type="similarity">
    <text evidence="5 7">Belongs to the PTH family.</text>
</comment>
<evidence type="ECO:0000256" key="5">
    <source>
        <dbReference type="ARBA" id="ARBA00038063"/>
    </source>
</evidence>
<comment type="catalytic activity">
    <reaction evidence="7">
        <text>an N-acyl-L-alpha-aminoacyl-tRNA + H2O = an N-acyl-L-amino acid + a tRNA + H(+)</text>
        <dbReference type="Rhea" id="RHEA:54448"/>
        <dbReference type="Rhea" id="RHEA-COMP:10123"/>
        <dbReference type="Rhea" id="RHEA-COMP:13883"/>
        <dbReference type="ChEBI" id="CHEBI:15377"/>
        <dbReference type="ChEBI" id="CHEBI:15378"/>
        <dbReference type="ChEBI" id="CHEBI:59874"/>
        <dbReference type="ChEBI" id="CHEBI:78442"/>
        <dbReference type="ChEBI" id="CHEBI:138191"/>
        <dbReference type="EC" id="3.1.1.29"/>
    </reaction>
</comment>
<keyword evidence="7" id="KW-0963">Cytoplasm</keyword>
<dbReference type="SUPFAM" id="SSF53178">
    <property type="entry name" value="Peptidyl-tRNA hydrolase-like"/>
    <property type="match status" value="1"/>
</dbReference>
<evidence type="ECO:0000313" key="9">
    <source>
        <dbReference type="EMBL" id="MBB3195831.1"/>
    </source>
</evidence>
<comment type="subcellular location">
    <subcellularLocation>
        <location evidence="7">Cytoplasm</location>
    </subcellularLocation>
</comment>
<evidence type="ECO:0000256" key="4">
    <source>
        <dbReference type="ARBA" id="ARBA00022884"/>
    </source>
</evidence>
<feature type="active site" description="Proton acceptor" evidence="7">
    <location>
        <position position="20"/>
    </location>
</feature>
<name>A0ABR6GUP3_9BURK</name>
<evidence type="ECO:0000256" key="7">
    <source>
        <dbReference type="HAMAP-Rule" id="MF_00083"/>
    </source>
</evidence>
<comment type="subunit">
    <text evidence="7">Monomer.</text>
</comment>
<dbReference type="EMBL" id="JACHXO010000005">
    <property type="protein sequence ID" value="MBB3195831.1"/>
    <property type="molecule type" value="Genomic_DNA"/>
</dbReference>
<comment type="caution">
    <text evidence="9">The sequence shown here is derived from an EMBL/GenBank/DDBJ whole genome shotgun (WGS) entry which is preliminary data.</text>
</comment>
<keyword evidence="3 7" id="KW-0378">Hydrolase</keyword>
<protein>
    <recommendedName>
        <fullName evidence="6 7">Peptidyl-tRNA hydrolase</fullName>
        <shortName evidence="7">Pth</shortName>
        <ecNumber evidence="1 7">3.1.1.29</ecNumber>
    </recommendedName>
</protein>
<keyword evidence="2 7" id="KW-0820">tRNA-binding</keyword>
<feature type="binding site" evidence="7">
    <location>
        <position position="71"/>
    </location>
    <ligand>
        <name>tRNA</name>
        <dbReference type="ChEBI" id="CHEBI:17843"/>
    </ligand>
</feature>
<feature type="site" description="Discriminates between blocked and unblocked aminoacyl-tRNA" evidence="7">
    <location>
        <position position="10"/>
    </location>
</feature>
<dbReference type="Gene3D" id="3.40.50.1470">
    <property type="entry name" value="Peptidyl-tRNA hydrolase"/>
    <property type="match status" value="1"/>
</dbReference>